<dbReference type="PANTHER" id="PTHR37984">
    <property type="entry name" value="PROTEIN CBG26694"/>
    <property type="match status" value="1"/>
</dbReference>
<evidence type="ECO:0000256" key="6">
    <source>
        <dbReference type="ARBA" id="ARBA00022918"/>
    </source>
</evidence>
<dbReference type="Pfam" id="PF17921">
    <property type="entry name" value="Integrase_H2C2"/>
    <property type="match status" value="1"/>
</dbReference>
<dbReference type="InterPro" id="IPR043502">
    <property type="entry name" value="DNA/RNA_pol_sf"/>
</dbReference>
<dbReference type="EMBL" id="OZ034818">
    <property type="protein sequence ID" value="CAL1391282.1"/>
    <property type="molecule type" value="Genomic_DNA"/>
</dbReference>
<dbReference type="Proteomes" id="UP001497516">
    <property type="component" value="Chromosome 5"/>
</dbReference>
<reference evidence="9 10" key="1">
    <citation type="submission" date="2024-04" db="EMBL/GenBank/DDBJ databases">
        <authorList>
            <person name="Fracassetti M."/>
        </authorList>
    </citation>
    <scope>NUCLEOTIDE SEQUENCE [LARGE SCALE GENOMIC DNA]</scope>
</reference>
<dbReference type="CDD" id="cd09274">
    <property type="entry name" value="RNase_HI_RT_Ty3"/>
    <property type="match status" value="1"/>
</dbReference>
<protein>
    <submittedName>
        <fullName evidence="9">Uncharacterized protein</fullName>
    </submittedName>
</protein>
<organism evidence="9 10">
    <name type="scientific">Linum trigynum</name>
    <dbReference type="NCBI Taxonomy" id="586398"/>
    <lineage>
        <taxon>Eukaryota</taxon>
        <taxon>Viridiplantae</taxon>
        <taxon>Streptophyta</taxon>
        <taxon>Embryophyta</taxon>
        <taxon>Tracheophyta</taxon>
        <taxon>Spermatophyta</taxon>
        <taxon>Magnoliopsida</taxon>
        <taxon>eudicotyledons</taxon>
        <taxon>Gunneridae</taxon>
        <taxon>Pentapetalae</taxon>
        <taxon>rosids</taxon>
        <taxon>fabids</taxon>
        <taxon>Malpighiales</taxon>
        <taxon>Linaceae</taxon>
        <taxon>Linum</taxon>
    </lineage>
</organism>
<dbReference type="Pfam" id="PF17917">
    <property type="entry name" value="RT_RNaseH"/>
    <property type="match status" value="1"/>
</dbReference>
<keyword evidence="10" id="KW-1185">Reference proteome</keyword>
<dbReference type="SUPFAM" id="SSF56672">
    <property type="entry name" value="DNA/RNA polymerases"/>
    <property type="match status" value="1"/>
</dbReference>
<dbReference type="InterPro" id="IPR041588">
    <property type="entry name" value="Integrase_H2C2"/>
</dbReference>
<keyword evidence="6" id="KW-0695">RNA-directed DNA polymerase</keyword>
<evidence type="ECO:0000256" key="2">
    <source>
        <dbReference type="ARBA" id="ARBA00022695"/>
    </source>
</evidence>
<keyword evidence="4" id="KW-0255">Endonuclease</keyword>
<sequence length="260" mass="29503">MVQTLVLALPDFTQHFVLETDVSDIGIGAVLSQASKPLAYHSQALGPRKQGLSTYEKEYLAVILVVTKWRHYLEGRQFVIFTDHESLKHLLGLKIHTKKMLVKLLGLDFEIQYRQGKFNKVADALSRHPQFSNHSKCQAITVVLSSWLAEIEATYEGDQVVQDLLMEAAVPMVGPTIFSIHMGLLYHKASLFVGSTGVMRQQLMQLFHESPIGGHSSLQANYQRLKRHFWWPGIKSDLKKFVHECDICQRCKVENVSYPG</sequence>
<gene>
    <name evidence="9" type="ORF">LTRI10_LOCUS32014</name>
</gene>
<proteinExistence type="predicted"/>
<evidence type="ECO:0000259" key="7">
    <source>
        <dbReference type="Pfam" id="PF17917"/>
    </source>
</evidence>
<keyword evidence="3" id="KW-0540">Nuclease</keyword>
<dbReference type="GO" id="GO:0003964">
    <property type="term" value="F:RNA-directed DNA polymerase activity"/>
    <property type="evidence" value="ECO:0007669"/>
    <property type="project" value="UniProtKB-KW"/>
</dbReference>
<keyword evidence="2" id="KW-0548">Nucleotidyltransferase</keyword>
<evidence type="ECO:0000256" key="3">
    <source>
        <dbReference type="ARBA" id="ARBA00022722"/>
    </source>
</evidence>
<accession>A0AAV2EZV1</accession>
<feature type="domain" description="Integrase zinc-binding" evidence="8">
    <location>
        <begin position="199"/>
        <end position="253"/>
    </location>
</feature>
<name>A0AAV2EZV1_9ROSI</name>
<evidence type="ECO:0000256" key="1">
    <source>
        <dbReference type="ARBA" id="ARBA00022679"/>
    </source>
</evidence>
<dbReference type="AlphaFoldDB" id="A0AAV2EZV1"/>
<dbReference type="PANTHER" id="PTHR37984:SF5">
    <property type="entry name" value="PROTEIN NYNRIN-LIKE"/>
    <property type="match status" value="1"/>
</dbReference>
<dbReference type="InterPro" id="IPR041373">
    <property type="entry name" value="RT_RNaseH"/>
</dbReference>
<keyword evidence="1" id="KW-0808">Transferase</keyword>
<keyword evidence="5" id="KW-0378">Hydrolase</keyword>
<dbReference type="GO" id="GO:0004519">
    <property type="term" value="F:endonuclease activity"/>
    <property type="evidence" value="ECO:0007669"/>
    <property type="project" value="UniProtKB-KW"/>
</dbReference>
<evidence type="ECO:0000256" key="4">
    <source>
        <dbReference type="ARBA" id="ARBA00022759"/>
    </source>
</evidence>
<dbReference type="InterPro" id="IPR050951">
    <property type="entry name" value="Retrovirus_Pol_polyprotein"/>
</dbReference>
<feature type="domain" description="Reverse transcriptase RNase H-like" evidence="7">
    <location>
        <begin position="11"/>
        <end position="98"/>
    </location>
</feature>
<evidence type="ECO:0000256" key="5">
    <source>
        <dbReference type="ARBA" id="ARBA00022801"/>
    </source>
</evidence>
<dbReference type="GO" id="GO:0016787">
    <property type="term" value="F:hydrolase activity"/>
    <property type="evidence" value="ECO:0007669"/>
    <property type="project" value="UniProtKB-KW"/>
</dbReference>
<evidence type="ECO:0000313" key="9">
    <source>
        <dbReference type="EMBL" id="CAL1391282.1"/>
    </source>
</evidence>
<dbReference type="Gene3D" id="3.10.20.370">
    <property type="match status" value="1"/>
</dbReference>
<evidence type="ECO:0000259" key="8">
    <source>
        <dbReference type="Pfam" id="PF17921"/>
    </source>
</evidence>
<dbReference type="Gene3D" id="1.10.340.70">
    <property type="match status" value="1"/>
</dbReference>
<evidence type="ECO:0000313" key="10">
    <source>
        <dbReference type="Proteomes" id="UP001497516"/>
    </source>
</evidence>